<keyword evidence="2" id="KW-0560">Oxidoreductase</keyword>
<organism evidence="4 5">
    <name type="scientific">Tangfeifania diversioriginum</name>
    <dbReference type="NCBI Taxonomy" id="1168035"/>
    <lineage>
        <taxon>Bacteria</taxon>
        <taxon>Pseudomonadati</taxon>
        <taxon>Bacteroidota</taxon>
        <taxon>Bacteroidia</taxon>
        <taxon>Marinilabiliales</taxon>
        <taxon>Prolixibacteraceae</taxon>
        <taxon>Tangfeifania</taxon>
    </lineage>
</organism>
<sequence length="235" mass="25370">MIKRTAIITGASKGIGKAIAIGLGKMNYQTVLIGRNQDDLKKVSDEIANTGGSLPSRFSVDITDSKKVKKTVNEVIKQYGRIDILVNNAGTHFGGSLDLPEQDFKSMLETNLVAQLIFTQEVVPAMKKQQSGYIFNVASRSGKVGFAGNGGYAASKFGLIGLSESLYRELTPQGIKVTALCPAWVNTNMAQEAGTPLETEEMIQPEDLFETIRWLINLSAGACVKEVVITNPKSL</sequence>
<comment type="similarity">
    <text evidence="1 3">Belongs to the short-chain dehydrogenases/reductases (SDR) family.</text>
</comment>
<reference evidence="4 5" key="1">
    <citation type="submission" date="2016-11" db="EMBL/GenBank/DDBJ databases">
        <authorList>
            <person name="Jaros S."/>
            <person name="Januszkiewicz K."/>
            <person name="Wedrychowicz H."/>
        </authorList>
    </citation>
    <scope>NUCLEOTIDE SEQUENCE [LARGE SCALE GENOMIC DNA]</scope>
    <source>
        <strain evidence="4 5">DSM 27063</strain>
    </source>
</reference>
<gene>
    <name evidence="4" type="ORF">SAMN05444280_105138</name>
</gene>
<accession>A0A1M6DPY7</accession>
<dbReference type="Gene3D" id="3.40.50.720">
    <property type="entry name" value="NAD(P)-binding Rossmann-like Domain"/>
    <property type="match status" value="1"/>
</dbReference>
<evidence type="ECO:0000256" key="2">
    <source>
        <dbReference type="ARBA" id="ARBA00023002"/>
    </source>
</evidence>
<dbReference type="PANTHER" id="PTHR44196">
    <property type="entry name" value="DEHYDROGENASE/REDUCTASE SDR FAMILY MEMBER 7B"/>
    <property type="match status" value="1"/>
</dbReference>
<keyword evidence="5" id="KW-1185">Reference proteome</keyword>
<evidence type="ECO:0000313" key="4">
    <source>
        <dbReference type="EMBL" id="SHI75213.1"/>
    </source>
</evidence>
<name>A0A1M6DPY7_9BACT</name>
<dbReference type="RefSeq" id="WP_083578100.1">
    <property type="nucleotide sequence ID" value="NZ_FQZE01000005.1"/>
</dbReference>
<dbReference type="STRING" id="1168035.SAMN05444280_105138"/>
<dbReference type="GO" id="GO:0016020">
    <property type="term" value="C:membrane"/>
    <property type="evidence" value="ECO:0007669"/>
    <property type="project" value="TreeGrafter"/>
</dbReference>
<dbReference type="CDD" id="cd05233">
    <property type="entry name" value="SDR_c"/>
    <property type="match status" value="1"/>
</dbReference>
<dbReference type="GO" id="GO:0016491">
    <property type="term" value="F:oxidoreductase activity"/>
    <property type="evidence" value="ECO:0007669"/>
    <property type="project" value="UniProtKB-KW"/>
</dbReference>
<dbReference type="PRINTS" id="PR00081">
    <property type="entry name" value="GDHRDH"/>
</dbReference>
<dbReference type="InterPro" id="IPR036291">
    <property type="entry name" value="NAD(P)-bd_dom_sf"/>
</dbReference>
<dbReference type="EMBL" id="FQZE01000005">
    <property type="protein sequence ID" value="SHI75213.1"/>
    <property type="molecule type" value="Genomic_DNA"/>
</dbReference>
<dbReference type="AlphaFoldDB" id="A0A1M6DPY7"/>
<evidence type="ECO:0000256" key="3">
    <source>
        <dbReference type="RuleBase" id="RU000363"/>
    </source>
</evidence>
<dbReference type="Pfam" id="PF00106">
    <property type="entry name" value="adh_short"/>
    <property type="match status" value="1"/>
</dbReference>
<evidence type="ECO:0000256" key="1">
    <source>
        <dbReference type="ARBA" id="ARBA00006484"/>
    </source>
</evidence>
<evidence type="ECO:0000313" key="5">
    <source>
        <dbReference type="Proteomes" id="UP000184050"/>
    </source>
</evidence>
<dbReference type="OrthoDB" id="597510at2"/>
<dbReference type="PRINTS" id="PR00080">
    <property type="entry name" value="SDRFAMILY"/>
</dbReference>
<dbReference type="Proteomes" id="UP000184050">
    <property type="component" value="Unassembled WGS sequence"/>
</dbReference>
<protein>
    <submittedName>
        <fullName evidence="4">3-oxoacyl-[acyl-carrier protein] reductase</fullName>
    </submittedName>
</protein>
<dbReference type="InterPro" id="IPR002347">
    <property type="entry name" value="SDR_fam"/>
</dbReference>
<proteinExistence type="inferred from homology"/>
<dbReference type="PANTHER" id="PTHR44196:SF1">
    <property type="entry name" value="DEHYDROGENASE_REDUCTASE SDR FAMILY MEMBER 7B"/>
    <property type="match status" value="1"/>
</dbReference>
<dbReference type="SUPFAM" id="SSF51735">
    <property type="entry name" value="NAD(P)-binding Rossmann-fold domains"/>
    <property type="match status" value="1"/>
</dbReference>